<evidence type="ECO:0000256" key="2">
    <source>
        <dbReference type="ARBA" id="ARBA00022695"/>
    </source>
</evidence>
<keyword evidence="5" id="KW-1185">Reference proteome</keyword>
<evidence type="ECO:0000313" key="4">
    <source>
        <dbReference type="EMBL" id="MSS17891.1"/>
    </source>
</evidence>
<proteinExistence type="predicted"/>
<dbReference type="EMBL" id="VULT01000013">
    <property type="protein sequence ID" value="MSS17891.1"/>
    <property type="molecule type" value="Genomic_DNA"/>
</dbReference>
<dbReference type="Pfam" id="PF00483">
    <property type="entry name" value="NTP_transferase"/>
    <property type="match status" value="1"/>
</dbReference>
<gene>
    <name evidence="4" type="ORF">FYJ29_09005</name>
</gene>
<keyword evidence="2" id="KW-0548">Nucleotidyltransferase</keyword>
<sequence length="252" mass="28478">MKAMIFAAGLGTRLRPLTNDRPKALVTVGGKTMLERVITHIAESGFDDITINIHHFGDKIVKFLEEKSNFGLNIHISDERDLLLDTGGGLLKARKFLEGDDEPFLVHNADILTDIDLKAMYDYAKQSDTLSTILVKPRVTQRYLLFDNTNQLRGWINKKTGETKPKGFNYKPGEYNELAFGGIHMISPKIFPLLEDYARGERVFSITPFYVDECGKHAIHGYQPREDYTWLDVGKPDTLAQAESLFNLHCSG</sequence>
<evidence type="ECO:0000256" key="1">
    <source>
        <dbReference type="ARBA" id="ARBA00022679"/>
    </source>
</evidence>
<protein>
    <submittedName>
        <fullName evidence="4">NTP transferase domain-containing protein</fullName>
    </submittedName>
</protein>
<dbReference type="PANTHER" id="PTHR43584">
    <property type="entry name" value="NUCLEOTIDYL TRANSFERASE"/>
    <property type="match status" value="1"/>
</dbReference>
<comment type="caution">
    <text evidence="4">The sequence shown here is derived from an EMBL/GenBank/DDBJ whole genome shotgun (WGS) entry which is preliminary data.</text>
</comment>
<dbReference type="Gene3D" id="3.90.550.10">
    <property type="entry name" value="Spore Coat Polysaccharide Biosynthesis Protein SpsA, Chain A"/>
    <property type="match status" value="1"/>
</dbReference>
<dbReference type="InterPro" id="IPR029044">
    <property type="entry name" value="Nucleotide-diphossugar_trans"/>
</dbReference>
<organism evidence="4 5">
    <name type="scientific">Sodaliphilus pleomorphus</name>
    <dbReference type="NCBI Taxonomy" id="2606626"/>
    <lineage>
        <taxon>Bacteria</taxon>
        <taxon>Pseudomonadati</taxon>
        <taxon>Bacteroidota</taxon>
        <taxon>Bacteroidia</taxon>
        <taxon>Bacteroidales</taxon>
        <taxon>Muribaculaceae</taxon>
        <taxon>Sodaliphilus</taxon>
    </lineage>
</organism>
<dbReference type="PANTHER" id="PTHR43584:SF8">
    <property type="entry name" value="N-ACETYLMURAMATE ALPHA-1-PHOSPHATE URIDYLYLTRANSFERASE"/>
    <property type="match status" value="1"/>
</dbReference>
<reference evidence="4 5" key="1">
    <citation type="submission" date="2019-08" db="EMBL/GenBank/DDBJ databases">
        <title>In-depth cultivation of the pig gut microbiome towards novel bacterial diversity and tailored functional studies.</title>
        <authorList>
            <person name="Wylensek D."/>
            <person name="Hitch T.C.A."/>
            <person name="Clavel T."/>
        </authorList>
    </citation>
    <scope>NUCLEOTIDE SEQUENCE [LARGE SCALE GENOMIC DNA]</scope>
    <source>
        <strain evidence="4 5">Oil-RF-744-WCA-WT-10</strain>
    </source>
</reference>
<dbReference type="Proteomes" id="UP000483362">
    <property type="component" value="Unassembled WGS sequence"/>
</dbReference>
<evidence type="ECO:0000259" key="3">
    <source>
        <dbReference type="Pfam" id="PF00483"/>
    </source>
</evidence>
<evidence type="ECO:0000313" key="5">
    <source>
        <dbReference type="Proteomes" id="UP000483362"/>
    </source>
</evidence>
<dbReference type="GO" id="GO:0016779">
    <property type="term" value="F:nucleotidyltransferase activity"/>
    <property type="evidence" value="ECO:0007669"/>
    <property type="project" value="UniProtKB-KW"/>
</dbReference>
<keyword evidence="1 4" id="KW-0808">Transferase</keyword>
<dbReference type="RefSeq" id="WP_154328893.1">
    <property type="nucleotide sequence ID" value="NZ_CP045696.1"/>
</dbReference>
<dbReference type="SUPFAM" id="SSF53448">
    <property type="entry name" value="Nucleotide-diphospho-sugar transferases"/>
    <property type="match status" value="1"/>
</dbReference>
<accession>A0A6L5XCC0</accession>
<name>A0A6L5XCC0_9BACT</name>
<dbReference type="InterPro" id="IPR005835">
    <property type="entry name" value="NTP_transferase_dom"/>
</dbReference>
<dbReference type="AlphaFoldDB" id="A0A6L5XCC0"/>
<feature type="domain" description="Nucleotidyl transferase" evidence="3">
    <location>
        <begin position="2"/>
        <end position="243"/>
    </location>
</feature>
<dbReference type="InterPro" id="IPR050065">
    <property type="entry name" value="GlmU-like"/>
</dbReference>